<evidence type="ECO:0008006" key="3">
    <source>
        <dbReference type="Google" id="ProtNLM"/>
    </source>
</evidence>
<evidence type="ECO:0000313" key="1">
    <source>
        <dbReference type="EMBL" id="CAF3728456.1"/>
    </source>
</evidence>
<reference evidence="1" key="1">
    <citation type="submission" date="2021-02" db="EMBL/GenBank/DDBJ databases">
        <authorList>
            <person name="Nowell W R."/>
        </authorList>
    </citation>
    <scope>NUCLEOTIDE SEQUENCE</scope>
</reference>
<feature type="non-terminal residue" evidence="1">
    <location>
        <position position="1"/>
    </location>
</feature>
<evidence type="ECO:0000313" key="2">
    <source>
        <dbReference type="Proteomes" id="UP000663881"/>
    </source>
</evidence>
<dbReference type="AlphaFoldDB" id="A0A818WU45"/>
<accession>A0A818WU45</accession>
<dbReference type="EMBL" id="CAJOAY010000751">
    <property type="protein sequence ID" value="CAF3728456.1"/>
    <property type="molecule type" value="Genomic_DNA"/>
</dbReference>
<comment type="caution">
    <text evidence="1">The sequence shown here is derived from an EMBL/GenBank/DDBJ whole genome shotgun (WGS) entry which is preliminary data.</text>
</comment>
<dbReference type="SUPFAM" id="SSF47769">
    <property type="entry name" value="SAM/Pointed domain"/>
    <property type="match status" value="1"/>
</dbReference>
<gene>
    <name evidence="1" type="ORF">OKA104_LOCUS14326</name>
</gene>
<dbReference type="InterPro" id="IPR013761">
    <property type="entry name" value="SAM/pointed_sf"/>
</dbReference>
<sequence>PLTSVTSNNILEWTENEVQDWLIGHNLMHMSRLLYDYNGSSLIYLNKYLVNGDPQEILKLLQEDSLQRTKENLSLVELARFQTLIDEQLLESNNSKQRTKKNNRKYKCHRFNFCQII</sequence>
<protein>
    <recommendedName>
        <fullName evidence="3">SAM domain-containing protein</fullName>
    </recommendedName>
</protein>
<name>A0A818WU45_9BILA</name>
<proteinExistence type="predicted"/>
<organism evidence="1 2">
    <name type="scientific">Adineta steineri</name>
    <dbReference type="NCBI Taxonomy" id="433720"/>
    <lineage>
        <taxon>Eukaryota</taxon>
        <taxon>Metazoa</taxon>
        <taxon>Spiralia</taxon>
        <taxon>Gnathifera</taxon>
        <taxon>Rotifera</taxon>
        <taxon>Eurotatoria</taxon>
        <taxon>Bdelloidea</taxon>
        <taxon>Adinetida</taxon>
        <taxon>Adinetidae</taxon>
        <taxon>Adineta</taxon>
    </lineage>
</organism>
<dbReference type="Proteomes" id="UP000663881">
    <property type="component" value="Unassembled WGS sequence"/>
</dbReference>